<protein>
    <recommendedName>
        <fullName evidence="5">Chitin-binding type-1 domain-containing protein</fullName>
    </recommendedName>
</protein>
<dbReference type="Gene3D" id="3.30.60.10">
    <property type="entry name" value="Endochitinase-like"/>
    <property type="match status" value="3"/>
</dbReference>
<feature type="chain" id="PRO_5034456584" description="Chitin-binding type-1 domain-containing protein" evidence="4">
    <location>
        <begin position="18"/>
        <end position="225"/>
    </location>
</feature>
<evidence type="ECO:0000256" key="4">
    <source>
        <dbReference type="SAM" id="SignalP"/>
    </source>
</evidence>
<dbReference type="RefSeq" id="XP_037162379.1">
    <property type="nucleotide sequence ID" value="XM_037310815.1"/>
</dbReference>
<dbReference type="PANTHER" id="PTHR47849:SF8">
    <property type="entry name" value="LECTIN"/>
    <property type="match status" value="1"/>
</dbReference>
<feature type="disulfide bond" evidence="3">
    <location>
        <begin position="196"/>
        <end position="210"/>
    </location>
</feature>
<evidence type="ECO:0000256" key="1">
    <source>
        <dbReference type="ARBA" id="ARBA00022669"/>
    </source>
</evidence>
<dbReference type="Proteomes" id="UP000578531">
    <property type="component" value="Unassembled WGS sequence"/>
</dbReference>
<accession>A0A8H6FQR1</accession>
<keyword evidence="2 3" id="KW-1015">Disulfide bond</keyword>
<keyword evidence="4" id="KW-0732">Signal</keyword>
<name>A0A8H6FQR1_9LECA</name>
<evidence type="ECO:0000313" key="7">
    <source>
        <dbReference type="Proteomes" id="UP000578531"/>
    </source>
</evidence>
<dbReference type="SMART" id="SM00270">
    <property type="entry name" value="ChtBD1"/>
    <property type="match status" value="2"/>
</dbReference>
<feature type="domain" description="Chitin-binding type-1" evidence="5">
    <location>
        <begin position="180"/>
        <end position="225"/>
    </location>
</feature>
<reference evidence="6 7" key="1">
    <citation type="journal article" date="2020" name="Genomics">
        <title>Complete, high-quality genomes from long-read metagenomic sequencing of two wolf lichen thalli reveals enigmatic genome architecture.</title>
        <authorList>
            <person name="McKenzie S.K."/>
            <person name="Walston R.F."/>
            <person name="Allen J.L."/>
        </authorList>
    </citation>
    <scope>NUCLEOTIDE SEQUENCE [LARGE SCALE GENOMIC DNA]</scope>
    <source>
        <strain evidence="6">WasteWater2</strain>
    </source>
</reference>
<proteinExistence type="predicted"/>
<comment type="caution">
    <text evidence="3">Lacks conserved residue(s) required for the propagation of feature annotation.</text>
</comment>
<dbReference type="PANTHER" id="PTHR47849">
    <property type="entry name" value="CHITIN-BINDING LECTIN 1"/>
    <property type="match status" value="1"/>
</dbReference>
<dbReference type="InterPro" id="IPR001002">
    <property type="entry name" value="Chitin-bd_1"/>
</dbReference>
<dbReference type="PROSITE" id="PS50941">
    <property type="entry name" value="CHIT_BIND_I_2"/>
    <property type="match status" value="2"/>
</dbReference>
<dbReference type="AlphaFoldDB" id="A0A8H6FQR1"/>
<feature type="domain" description="Chitin-binding type-1" evidence="5">
    <location>
        <begin position="17"/>
        <end position="66"/>
    </location>
</feature>
<evidence type="ECO:0000259" key="5">
    <source>
        <dbReference type="PROSITE" id="PS50941"/>
    </source>
</evidence>
<feature type="disulfide bond" evidence="3">
    <location>
        <begin position="191"/>
        <end position="203"/>
    </location>
</feature>
<dbReference type="EMBL" id="JACCJC010000044">
    <property type="protein sequence ID" value="KAF6232956.1"/>
    <property type="molecule type" value="Genomic_DNA"/>
</dbReference>
<feature type="disulfide bond" evidence="3">
    <location>
        <begin position="29"/>
        <end position="41"/>
    </location>
</feature>
<dbReference type="SUPFAM" id="SSF57016">
    <property type="entry name" value="Plant lectins/antimicrobial peptides"/>
    <property type="match status" value="2"/>
</dbReference>
<feature type="signal peptide" evidence="4">
    <location>
        <begin position="1"/>
        <end position="17"/>
    </location>
</feature>
<dbReference type="OrthoDB" id="5985073at2759"/>
<keyword evidence="1 3" id="KW-0147">Chitin-binding</keyword>
<evidence type="ECO:0000256" key="3">
    <source>
        <dbReference type="PROSITE-ProRule" id="PRU00261"/>
    </source>
</evidence>
<gene>
    <name evidence="6" type="ORF">HO173_008919</name>
</gene>
<dbReference type="GeneID" id="59290573"/>
<organism evidence="6 7">
    <name type="scientific">Letharia columbiana</name>
    <dbReference type="NCBI Taxonomy" id="112416"/>
    <lineage>
        <taxon>Eukaryota</taxon>
        <taxon>Fungi</taxon>
        <taxon>Dikarya</taxon>
        <taxon>Ascomycota</taxon>
        <taxon>Pezizomycotina</taxon>
        <taxon>Lecanoromycetes</taxon>
        <taxon>OSLEUM clade</taxon>
        <taxon>Lecanoromycetidae</taxon>
        <taxon>Lecanorales</taxon>
        <taxon>Lecanorineae</taxon>
        <taxon>Parmeliaceae</taxon>
        <taxon>Letharia</taxon>
    </lineage>
</organism>
<evidence type="ECO:0000256" key="2">
    <source>
        <dbReference type="ARBA" id="ARBA00023157"/>
    </source>
</evidence>
<comment type="caution">
    <text evidence="6">The sequence shown here is derived from an EMBL/GenBank/DDBJ whole genome shotgun (WGS) entry which is preliminary data.</text>
</comment>
<sequence length="225" mass="22817">MRSIILITLCLLSLSFGQNCGPQYGNQTCAPGDCCSDHGWCDTGPAWCDPTTCQKQFSGPGSSCASLATPAYFASSTSSSLPSALVAPPSYVSTVPNIDVCGHAVGGVSCPGAGVPPDPNEPGYYYRCCSSGGHCGPKNNIESQDLYCGADTCQVGFGDCATNRTAPPLPSGPPTTAGMGLTCGPIVNAKCGDGLCCSGSNYCGSTVDFCGAANWCQPLWGNCSD</sequence>
<keyword evidence="7" id="KW-1185">Reference proteome</keyword>
<feature type="disulfide bond" evidence="3">
    <location>
        <begin position="20"/>
        <end position="35"/>
    </location>
</feature>
<evidence type="ECO:0000313" key="6">
    <source>
        <dbReference type="EMBL" id="KAF6232956.1"/>
    </source>
</evidence>
<dbReference type="GO" id="GO:0008061">
    <property type="term" value="F:chitin binding"/>
    <property type="evidence" value="ECO:0007669"/>
    <property type="project" value="UniProtKB-UniRule"/>
</dbReference>
<feature type="disulfide bond" evidence="3">
    <location>
        <begin position="34"/>
        <end position="48"/>
    </location>
</feature>
<dbReference type="InterPro" id="IPR036861">
    <property type="entry name" value="Endochitinase-like_sf"/>
</dbReference>
<dbReference type="Pfam" id="PF00187">
    <property type="entry name" value="Chitin_bind_1"/>
    <property type="match status" value="1"/>
</dbReference>